<feature type="region of interest" description="Disordered" evidence="1">
    <location>
        <begin position="28"/>
        <end position="58"/>
    </location>
</feature>
<dbReference type="RefSeq" id="WP_131806142.1">
    <property type="nucleotide sequence ID" value="NZ_JACKVH010000017.1"/>
</dbReference>
<dbReference type="EMBL" id="JACKVH010000017">
    <property type="protein sequence ID" value="MCV7381410.1"/>
    <property type="molecule type" value="Genomic_DNA"/>
</dbReference>
<proteinExistence type="predicted"/>
<dbReference type="AlphaFoldDB" id="A0AA41XSI8"/>
<sequence length="179" mass="18801">MSDWKLPVSALISVSVLVGATACGDSSETTGSSAALPAPDSDTSAPAAPSTPTISPEDLDAATYQAISPRDYALLVKDPESNKGRKIIVYGVVTQFDAATGNAEFRANTGAQPDDYLQNTMIDAQDPSILANVVQNDIVTMWCKVRGADTYKTTMGGELTVPRFWVYIIKDAGSAGPIP</sequence>
<protein>
    <submittedName>
        <fullName evidence="2">Uncharacterized protein</fullName>
    </submittedName>
</protein>
<gene>
    <name evidence="2" type="ORF">H7K38_22525</name>
</gene>
<evidence type="ECO:0000313" key="3">
    <source>
        <dbReference type="Proteomes" id="UP001141650"/>
    </source>
</evidence>
<reference evidence="2" key="2">
    <citation type="journal article" date="2022" name="BMC Genomics">
        <title>Comparative genome analysis of mycobacteria focusing on tRNA and non-coding RNA.</title>
        <authorList>
            <person name="Behra P.R.K."/>
            <person name="Pettersson B.M.F."/>
            <person name="Ramesh M."/>
            <person name="Das S."/>
            <person name="Dasgupta S."/>
            <person name="Kirsebom L.A."/>
        </authorList>
    </citation>
    <scope>NUCLEOTIDE SEQUENCE</scope>
    <source>
        <strain evidence="2">CCUG 55640</strain>
    </source>
</reference>
<dbReference type="PROSITE" id="PS51257">
    <property type="entry name" value="PROKAR_LIPOPROTEIN"/>
    <property type="match status" value="1"/>
</dbReference>
<accession>A0AA41XSI8</accession>
<comment type="caution">
    <text evidence="2">The sequence shown here is derived from an EMBL/GenBank/DDBJ whole genome shotgun (WGS) entry which is preliminary data.</text>
</comment>
<evidence type="ECO:0000313" key="2">
    <source>
        <dbReference type="EMBL" id="MCV7381410.1"/>
    </source>
</evidence>
<dbReference type="Proteomes" id="UP001141650">
    <property type="component" value="Unassembled WGS sequence"/>
</dbReference>
<reference evidence="2" key="1">
    <citation type="submission" date="2020-07" db="EMBL/GenBank/DDBJ databases">
        <authorList>
            <person name="Pettersson B.M.F."/>
            <person name="Behra P.R.K."/>
            <person name="Ramesh M."/>
            <person name="Das S."/>
            <person name="Dasgupta S."/>
            <person name="Kirsebom L.A."/>
        </authorList>
    </citation>
    <scope>NUCLEOTIDE SEQUENCE</scope>
    <source>
        <strain evidence="2">CCUG 55640</strain>
    </source>
</reference>
<name>A0AA41XSI8_9MYCO</name>
<organism evidence="2 3">
    <name type="scientific">Mycobacterium alsense</name>
    <dbReference type="NCBI Taxonomy" id="324058"/>
    <lineage>
        <taxon>Bacteria</taxon>
        <taxon>Bacillati</taxon>
        <taxon>Actinomycetota</taxon>
        <taxon>Actinomycetes</taxon>
        <taxon>Mycobacteriales</taxon>
        <taxon>Mycobacteriaceae</taxon>
        <taxon>Mycobacterium</taxon>
    </lineage>
</organism>
<feature type="compositionally biased region" description="Low complexity" evidence="1">
    <location>
        <begin position="32"/>
        <end position="56"/>
    </location>
</feature>
<evidence type="ECO:0000256" key="1">
    <source>
        <dbReference type="SAM" id="MobiDB-lite"/>
    </source>
</evidence>